<evidence type="ECO:0000259" key="2">
    <source>
        <dbReference type="Pfam" id="PF06439"/>
    </source>
</evidence>
<dbReference type="Proteomes" id="UP001549749">
    <property type="component" value="Unassembled WGS sequence"/>
</dbReference>
<comment type="caution">
    <text evidence="3">The sequence shown here is derived from an EMBL/GenBank/DDBJ whole genome shotgun (WGS) entry which is preliminary data.</text>
</comment>
<evidence type="ECO:0000256" key="1">
    <source>
        <dbReference type="SAM" id="SignalP"/>
    </source>
</evidence>
<feature type="chain" id="PRO_5047026110" evidence="1">
    <location>
        <begin position="22"/>
        <end position="240"/>
    </location>
</feature>
<dbReference type="EMBL" id="JBEXAC010000002">
    <property type="protein sequence ID" value="MET6999960.1"/>
    <property type="molecule type" value="Genomic_DNA"/>
</dbReference>
<keyword evidence="1" id="KW-0732">Signal</keyword>
<name>A0ABV2TAA7_9BACT</name>
<dbReference type="RefSeq" id="WP_354662521.1">
    <property type="nucleotide sequence ID" value="NZ_JBEXAC010000002.1"/>
</dbReference>
<feature type="signal peptide" evidence="1">
    <location>
        <begin position="1"/>
        <end position="21"/>
    </location>
</feature>
<reference evidence="3 4" key="1">
    <citation type="submission" date="2024-06" db="EMBL/GenBank/DDBJ databases">
        <title>Chitinophaga defluvii sp. nov., isolated from municipal sewage.</title>
        <authorList>
            <person name="Zhang L."/>
        </authorList>
    </citation>
    <scope>NUCLEOTIDE SEQUENCE [LARGE SCALE GENOMIC DNA]</scope>
    <source>
        <strain evidence="3 4">H8</strain>
    </source>
</reference>
<evidence type="ECO:0000313" key="3">
    <source>
        <dbReference type="EMBL" id="MET6999960.1"/>
    </source>
</evidence>
<evidence type="ECO:0000313" key="4">
    <source>
        <dbReference type="Proteomes" id="UP001549749"/>
    </source>
</evidence>
<dbReference type="Gene3D" id="2.60.120.560">
    <property type="entry name" value="Exo-inulinase, domain 1"/>
    <property type="match status" value="1"/>
</dbReference>
<gene>
    <name evidence="3" type="ORF">ABR189_21405</name>
</gene>
<accession>A0ABV2TAA7</accession>
<dbReference type="InterPro" id="IPR010496">
    <property type="entry name" value="AL/BT2_dom"/>
</dbReference>
<proteinExistence type="predicted"/>
<sequence>MKRVIFSAMIMGALFSTSAVMAQKANTLSAKEKKNGWMLLFDGKTTNGWHTYLSSKVSPAWKATDGALEFDPEVKKNGAPGGDLVTNDEYENYELSIDWKISEGGNSGIIFSVHEDPKYSATFLTGPEMQVLDDDKHSDGKIVKHNAGDLYDLKKSVKRAAKPVGEWNVAKIVKKDGQLTLWLNGVKTVETTIGSAEWNEMLADSKFKDWEGFAKYPKGRIALQDHGNKVWYRNIKIRLL</sequence>
<organism evidence="3 4">
    <name type="scientific">Chitinophaga defluvii</name>
    <dbReference type="NCBI Taxonomy" id="3163343"/>
    <lineage>
        <taxon>Bacteria</taxon>
        <taxon>Pseudomonadati</taxon>
        <taxon>Bacteroidota</taxon>
        <taxon>Chitinophagia</taxon>
        <taxon>Chitinophagales</taxon>
        <taxon>Chitinophagaceae</taxon>
        <taxon>Chitinophaga</taxon>
    </lineage>
</organism>
<dbReference type="Pfam" id="PF06439">
    <property type="entry name" value="3keto-disac_hyd"/>
    <property type="match status" value="1"/>
</dbReference>
<keyword evidence="4" id="KW-1185">Reference proteome</keyword>
<protein>
    <submittedName>
        <fullName evidence="3">DUF1080 domain-containing protein</fullName>
    </submittedName>
</protein>
<feature type="domain" description="3-keto-alpha-glucoside-1,2-lyase/3-keto-2-hydroxy-glucal hydratase" evidence="2">
    <location>
        <begin position="36"/>
        <end position="238"/>
    </location>
</feature>